<dbReference type="InterPro" id="IPR005531">
    <property type="entry name" value="Asp23"/>
</dbReference>
<accession>A0A2U1E3S9</accession>
<dbReference type="Pfam" id="PF03780">
    <property type="entry name" value="Asp23"/>
    <property type="match status" value="1"/>
</dbReference>
<dbReference type="PANTHER" id="PTHR34297:SF2">
    <property type="entry name" value="ASP23_GLS24 FAMILY ENVELOPE STRESS RESPONSE PROTEIN"/>
    <property type="match status" value="1"/>
</dbReference>
<dbReference type="AlphaFoldDB" id="A0A2U1E3S9"/>
<keyword evidence="3" id="KW-1185">Reference proteome</keyword>
<sequence length="118" mass="12805">MTATKRTEFGSITISDNAIATISGLSVMETYGIVGMAAKNAADGFLEMLKSDNLTKGIKVNSEGDDLSLDIYIITQYGVNISVVAENLKEKVRFNVEKYTGLKVPEINLVVQGIRTNK</sequence>
<dbReference type="EMBL" id="QEKV01000004">
    <property type="protein sequence ID" value="PVY94597.1"/>
    <property type="molecule type" value="Genomic_DNA"/>
</dbReference>
<evidence type="ECO:0000256" key="1">
    <source>
        <dbReference type="ARBA" id="ARBA00005721"/>
    </source>
</evidence>
<comment type="caution">
    <text evidence="2">The sequence shown here is derived from an EMBL/GenBank/DDBJ whole genome shotgun (WGS) entry which is preliminary data.</text>
</comment>
<evidence type="ECO:0000313" key="3">
    <source>
        <dbReference type="Proteomes" id="UP000245793"/>
    </source>
</evidence>
<comment type="similarity">
    <text evidence="1">Belongs to the asp23 family.</text>
</comment>
<dbReference type="Proteomes" id="UP000245793">
    <property type="component" value="Unassembled WGS sequence"/>
</dbReference>
<evidence type="ECO:0000313" key="2">
    <source>
        <dbReference type="EMBL" id="PVY94597.1"/>
    </source>
</evidence>
<protein>
    <submittedName>
        <fullName evidence="2">Putative alkaline shock family protein YloU</fullName>
    </submittedName>
</protein>
<organism evidence="2 3">
    <name type="scientific">Ezakiella coagulans</name>
    <dbReference type="NCBI Taxonomy" id="46507"/>
    <lineage>
        <taxon>Bacteria</taxon>
        <taxon>Bacillati</taxon>
        <taxon>Bacillota</taxon>
        <taxon>Tissierellia</taxon>
        <taxon>Ezakiella</taxon>
    </lineage>
</organism>
<name>A0A2U1E3S9_9FIRM</name>
<proteinExistence type="inferred from homology"/>
<dbReference type="RefSeq" id="WP_034545321.1">
    <property type="nucleotide sequence ID" value="NZ_CAUPJO010000002.1"/>
</dbReference>
<dbReference type="PANTHER" id="PTHR34297">
    <property type="entry name" value="HYPOTHETICAL CYTOSOLIC PROTEIN-RELATED"/>
    <property type="match status" value="1"/>
</dbReference>
<gene>
    <name evidence="2" type="ORF">C7381_104103</name>
</gene>
<reference evidence="2 3" key="1">
    <citation type="submission" date="2018-04" db="EMBL/GenBank/DDBJ databases">
        <title>Genomic Encyclopedia of Type Strains, Phase IV (KMG-IV): sequencing the most valuable type-strain genomes for metagenomic binning, comparative biology and taxonomic classification.</title>
        <authorList>
            <person name="Goeker M."/>
        </authorList>
    </citation>
    <scope>NUCLEOTIDE SEQUENCE [LARGE SCALE GENOMIC DNA]</scope>
    <source>
        <strain evidence="2 3">DSM 20705</strain>
    </source>
</reference>